<feature type="region of interest" description="Disordered" evidence="1">
    <location>
        <begin position="701"/>
        <end position="774"/>
    </location>
</feature>
<feature type="region of interest" description="Disordered" evidence="1">
    <location>
        <begin position="1"/>
        <end position="28"/>
    </location>
</feature>
<comment type="caution">
    <text evidence="4">The sequence shown here is derived from an EMBL/GenBank/DDBJ whole genome shotgun (WGS) entry which is preliminary data.</text>
</comment>
<feature type="compositionally biased region" description="Polar residues" evidence="1">
    <location>
        <begin position="649"/>
        <end position="658"/>
    </location>
</feature>
<dbReference type="Proteomes" id="UP000284842">
    <property type="component" value="Unassembled WGS sequence"/>
</dbReference>
<feature type="domain" description="DUF6535" evidence="3">
    <location>
        <begin position="61"/>
        <end position="234"/>
    </location>
</feature>
<protein>
    <recommendedName>
        <fullName evidence="3">DUF6535 domain-containing protein</fullName>
    </recommendedName>
</protein>
<reference evidence="4 5" key="1">
    <citation type="journal article" date="2018" name="Evol. Lett.">
        <title>Horizontal gene cluster transfer increased hallucinogenic mushroom diversity.</title>
        <authorList>
            <person name="Reynolds H.T."/>
            <person name="Vijayakumar V."/>
            <person name="Gluck-Thaler E."/>
            <person name="Korotkin H.B."/>
            <person name="Matheny P.B."/>
            <person name="Slot J.C."/>
        </authorList>
    </citation>
    <scope>NUCLEOTIDE SEQUENCE [LARGE SCALE GENOMIC DNA]</scope>
    <source>
        <strain evidence="4 5">2629</strain>
    </source>
</reference>
<dbReference type="InterPro" id="IPR045338">
    <property type="entry name" value="DUF6535"/>
</dbReference>
<evidence type="ECO:0000313" key="5">
    <source>
        <dbReference type="Proteomes" id="UP000284842"/>
    </source>
</evidence>
<dbReference type="Pfam" id="PF20153">
    <property type="entry name" value="DUF6535"/>
    <property type="match status" value="1"/>
</dbReference>
<feature type="compositionally biased region" description="Polar residues" evidence="1">
    <location>
        <begin position="1"/>
        <end position="10"/>
    </location>
</feature>
<keyword evidence="2" id="KW-1133">Transmembrane helix</keyword>
<evidence type="ECO:0000256" key="2">
    <source>
        <dbReference type="SAM" id="Phobius"/>
    </source>
</evidence>
<proteinExistence type="predicted"/>
<keyword evidence="5" id="KW-1185">Reference proteome</keyword>
<dbReference type="EMBL" id="NHTK01000679">
    <property type="protein sequence ID" value="PPR06293.1"/>
    <property type="molecule type" value="Genomic_DNA"/>
</dbReference>
<organism evidence="4 5">
    <name type="scientific">Panaeolus cyanescens</name>
    <dbReference type="NCBI Taxonomy" id="181874"/>
    <lineage>
        <taxon>Eukaryota</taxon>
        <taxon>Fungi</taxon>
        <taxon>Dikarya</taxon>
        <taxon>Basidiomycota</taxon>
        <taxon>Agaricomycotina</taxon>
        <taxon>Agaricomycetes</taxon>
        <taxon>Agaricomycetidae</taxon>
        <taxon>Agaricales</taxon>
        <taxon>Agaricineae</taxon>
        <taxon>Galeropsidaceae</taxon>
        <taxon>Panaeolus</taxon>
    </lineage>
</organism>
<evidence type="ECO:0000256" key="1">
    <source>
        <dbReference type="SAM" id="MobiDB-lite"/>
    </source>
</evidence>
<dbReference type="STRING" id="181874.A0A409YTG8"/>
<dbReference type="OrthoDB" id="2885050at2759"/>
<evidence type="ECO:0000259" key="3">
    <source>
        <dbReference type="Pfam" id="PF20153"/>
    </source>
</evidence>
<accession>A0A409YTG8</accession>
<feature type="compositionally biased region" description="Polar residues" evidence="1">
    <location>
        <begin position="743"/>
        <end position="754"/>
    </location>
</feature>
<feature type="transmembrane region" description="Helical" evidence="2">
    <location>
        <begin position="211"/>
        <end position="233"/>
    </location>
</feature>
<keyword evidence="2" id="KW-0812">Transmembrane</keyword>
<feature type="compositionally biased region" description="Pro residues" evidence="1">
    <location>
        <begin position="703"/>
        <end position="712"/>
    </location>
</feature>
<keyword evidence="2" id="KW-0472">Membrane</keyword>
<gene>
    <name evidence="4" type="ORF">CVT24_001099</name>
</gene>
<feature type="transmembrane region" description="Helical" evidence="2">
    <location>
        <begin position="155"/>
        <end position="178"/>
    </location>
</feature>
<feature type="region of interest" description="Disordered" evidence="1">
    <location>
        <begin position="627"/>
        <end position="667"/>
    </location>
</feature>
<name>A0A409YTG8_9AGAR</name>
<dbReference type="AlphaFoldDB" id="A0A409YTG8"/>
<dbReference type="InParanoid" id="A0A409YTG8"/>
<feature type="transmembrane region" description="Helical" evidence="2">
    <location>
        <begin position="245"/>
        <end position="268"/>
    </location>
</feature>
<evidence type="ECO:0000313" key="4">
    <source>
        <dbReference type="EMBL" id="PPR06293.1"/>
    </source>
</evidence>
<sequence>MATRRNSGNTIPKAKKKHKGPAKDGECKFDGTDYPSWLGFDPRQPGSSFVNPFPTIDGDPWEKTMQMINEHDDDMCDMWDGEIQNLLVFSGLFSAVVTAFAVETQKLLEADPDKATVLLLAQLVGQRSANATMTESISEPFQNPNSPSQTFRVNAFIFTSLVLSLGTALVGIIALQWIRSYRSSESASDRERISLRQIRYAALVKWKIPTIISYLPLLLGIALLIFFIGLIDFLDTMNSELAKTIGVLVGLIAMFLVITTILPTLHIYSTTDPMPPCPYQSPQSWLCYKFFDSISPWGRKRTSYCKNWTELILDLHKKSTDIDPGKRDVWLKNSLVWIFTKFNSSHSFRLAYHCLQSIHNMSVGWEVVSEVLGESELKNTGTEIWGAIQSALPPVACTEFLSALLLLWNCPQFNVATEQWSVYKKLILLWWNKTDSTQSIGDVSSAGTSSLEDWKSYLATFLTALESNPAFGHEKRPLSFSLFWKFVALRVQDEDSISTVLDCFRVLTQWLLRVEKLSKAEYKQWDENQVLRYTLQPMFDYNVFNVNVLTPKLVDDPIFIAFLDIFIDEKNTRLRDGWTLAVQRGWAQKWDEFLLEFKLDQKYWVLASDEKKLRKVYQARMAKPQVTKSTIDDVPRRHPTLPPPPIVPDQNTSQSSSTRRNDVKNDIPIIPEDTDSLSAFGLGDLNDPSLIALTNVITHTPANVPPSRPPLPHSHSTTSFYPQGHGQALTPGTLQNDDHRPLFTQSPRSSLDLHSQSTGGAGRGGTTAPPTQPTLRIKVDTTKGRFPYGHLERFVGH</sequence>